<dbReference type="PANTHER" id="PTHR47163:SF2">
    <property type="entry name" value="SI:DKEY-17M8.2"/>
    <property type="match status" value="1"/>
</dbReference>
<organism evidence="2 3">
    <name type="scientific">Methylocella tundrae</name>
    <dbReference type="NCBI Taxonomy" id="227605"/>
    <lineage>
        <taxon>Bacteria</taxon>
        <taxon>Pseudomonadati</taxon>
        <taxon>Pseudomonadota</taxon>
        <taxon>Alphaproteobacteria</taxon>
        <taxon>Hyphomicrobiales</taxon>
        <taxon>Beijerinckiaceae</taxon>
        <taxon>Methylocella</taxon>
    </lineage>
</organism>
<evidence type="ECO:0000259" key="1">
    <source>
        <dbReference type="SMART" id="SM01126"/>
    </source>
</evidence>
<dbReference type="RefSeq" id="WP_134489248.1">
    <property type="nucleotide sequence ID" value="NZ_CP139089.1"/>
</dbReference>
<feature type="domain" description="ISXO2-like transposase" evidence="1">
    <location>
        <begin position="130"/>
        <end position="278"/>
    </location>
</feature>
<dbReference type="SMART" id="SM01126">
    <property type="entry name" value="DDE_Tnp_IS1595"/>
    <property type="match status" value="1"/>
</dbReference>
<accession>A0A4U8Z180</accession>
<proteinExistence type="predicted"/>
<evidence type="ECO:0000313" key="2">
    <source>
        <dbReference type="EMBL" id="VFU09047.1"/>
    </source>
</evidence>
<dbReference type="NCBIfam" id="NF033547">
    <property type="entry name" value="transpos_IS1595"/>
    <property type="match status" value="1"/>
</dbReference>
<dbReference type="Proteomes" id="UP000294360">
    <property type="component" value="Chromosome"/>
</dbReference>
<dbReference type="KEGG" id="mtun:MTUNDRAET4_2154"/>
<protein>
    <submittedName>
        <fullName evidence="2">Transposase</fullName>
    </submittedName>
</protein>
<reference evidence="2 3" key="1">
    <citation type="submission" date="2019-03" db="EMBL/GenBank/DDBJ databases">
        <authorList>
            <person name="Kox A.R. M."/>
        </authorList>
    </citation>
    <scope>NUCLEOTIDE SEQUENCE [LARGE SCALE GENOMIC DNA]</scope>
    <source>
        <strain evidence="2">MTUNDRAET4 annotated genome</strain>
    </source>
</reference>
<dbReference type="Pfam" id="PF12760">
    <property type="entry name" value="Zn_ribbon_IS1595"/>
    <property type="match status" value="1"/>
</dbReference>
<dbReference type="AlphaFoldDB" id="A0A4U8Z180"/>
<dbReference type="PANTHER" id="PTHR47163">
    <property type="entry name" value="DDE_TNP_IS1595 DOMAIN-CONTAINING PROTEIN"/>
    <property type="match status" value="1"/>
</dbReference>
<dbReference type="EMBL" id="LR536450">
    <property type="protein sequence ID" value="VFU09047.1"/>
    <property type="molecule type" value="Genomic_DNA"/>
</dbReference>
<sequence length="310" mass="34422">MSSSLSDKHFHDERAAYAYVESRVWPTGPVCAHCGNADASRMKLMAGKSTRIGVRQCNECRKPFTVKVGTIFESSHVPLRLWLQAIHLMTASKKGISSNQLHRTLGVTLKTAWFMSHRIRLAMQGRGLAPMGGEGATVEIDETVIGKQERALKDASFKGYNFRNVVLPLVERGGSSRSFHVDGISVVDADIEPIVKANIACATAIMTDEATRYKSIGKAFASHDTVNHRLGEYGRGVVTTNTVEGFYSIFKRRMKGVYQHCGARHLHRYLAEFDFRYLNRIKLGINDVALADHALKGIVGKRLAYQTAHD</sequence>
<dbReference type="OrthoDB" id="271821at2"/>
<dbReference type="InterPro" id="IPR024442">
    <property type="entry name" value="Transposase_Zn_ribbon"/>
</dbReference>
<dbReference type="Pfam" id="PF12762">
    <property type="entry name" value="DDE_Tnp_IS1595"/>
    <property type="match status" value="1"/>
</dbReference>
<name>A0A4U8Z180_METTU</name>
<dbReference type="InterPro" id="IPR024445">
    <property type="entry name" value="Tnp_ISXO2-like"/>
</dbReference>
<gene>
    <name evidence="2" type="ORF">MTUNDRAET4_2154</name>
</gene>
<evidence type="ECO:0000313" key="3">
    <source>
        <dbReference type="Proteomes" id="UP000294360"/>
    </source>
</evidence>
<dbReference type="InterPro" id="IPR053164">
    <property type="entry name" value="IS1016-like_transposase"/>
</dbReference>